<dbReference type="Proteomes" id="UP000839894">
    <property type="component" value="Unassembled WGS sequence"/>
</dbReference>
<evidence type="ECO:0000256" key="1">
    <source>
        <dbReference type="SAM" id="Coils"/>
    </source>
</evidence>
<feature type="coiled-coil region" evidence="1">
    <location>
        <begin position="195"/>
        <end position="222"/>
    </location>
</feature>
<dbReference type="EMBL" id="AAKOBS010000040">
    <property type="protein sequence ID" value="ECT8499008.1"/>
    <property type="molecule type" value="Genomic_DNA"/>
</dbReference>
<gene>
    <name evidence="2" type="ORF">BWQ27_23325</name>
</gene>
<evidence type="ECO:0000313" key="2">
    <source>
        <dbReference type="EMBL" id="ECT8499008.1"/>
    </source>
</evidence>
<accession>A0A602Z9J3</accession>
<proteinExistence type="predicted"/>
<reference evidence="2" key="1">
    <citation type="submission" date="2018-07" db="EMBL/GenBank/DDBJ databases">
        <authorList>
            <consortium name="PulseNet: The National Subtyping Network for Foodborne Disease Surveillance"/>
            <person name="Tarr C.L."/>
            <person name="Trees E."/>
            <person name="Katz L.S."/>
            <person name="Carleton-Romer H.A."/>
            <person name="Stroika S."/>
            <person name="Kucerova Z."/>
            <person name="Roache K.F."/>
            <person name="Sabol A.L."/>
            <person name="Besser J."/>
            <person name="Gerner-Smidt P."/>
        </authorList>
    </citation>
    <scope>NUCLEOTIDE SEQUENCE [LARGE SCALE GENOMIC DNA]</scope>
    <source>
        <strain evidence="2">PNUSAS006183</strain>
    </source>
</reference>
<keyword evidence="1" id="KW-0175">Coiled coil</keyword>
<name>A0A602Z9J3_SALET</name>
<organism evidence="2">
    <name type="scientific">Salmonella enterica subsp. enterica serovar Pensacola</name>
    <dbReference type="NCBI Taxonomy" id="34042"/>
    <lineage>
        <taxon>Bacteria</taxon>
        <taxon>Pseudomonadati</taxon>
        <taxon>Pseudomonadota</taxon>
        <taxon>Gammaproteobacteria</taxon>
        <taxon>Enterobacterales</taxon>
        <taxon>Enterobacteriaceae</taxon>
        <taxon>Salmonella</taxon>
    </lineage>
</organism>
<sequence>MGIFTDFVSEKNAEIDPFVLFSQLAAQEGDEVKSIAAYFYRHHYFPHRCQGEIDTPSYPAFCFYKFSVCDGFFIPNDEFDDSFQESCLLMLRGVSEGYYLEDEPDSQGFYHFDRLHGYNLPTSLQSRSFEMFCFHKNEMIEFLTSQGIKLPECLLPQGDMSKNVSQGGSALNLQSMSSTLKVTFVNGKCGYDEAISPLEEENRKLKEENLSLKDEVLSLKEQLPLHINAFDEADPLALAIEIRNKFWVNYDPENDRQTRPKSPVILQYLAGRGVEKERRAKAIDLVASPINRDPSKDI</sequence>
<dbReference type="CDD" id="cd14686">
    <property type="entry name" value="bZIP"/>
    <property type="match status" value="1"/>
</dbReference>
<protein>
    <submittedName>
        <fullName evidence="2">BZIP transcription factor</fullName>
    </submittedName>
</protein>
<dbReference type="AlphaFoldDB" id="A0A602Z9J3"/>
<comment type="caution">
    <text evidence="2">The sequence shown here is derived from an EMBL/GenBank/DDBJ whole genome shotgun (WGS) entry which is preliminary data.</text>
</comment>